<evidence type="ECO:0000256" key="4">
    <source>
        <dbReference type="ARBA" id="ARBA00023014"/>
    </source>
</evidence>
<gene>
    <name evidence="6" type="ORF">ASZ90_007750</name>
</gene>
<comment type="caution">
    <text evidence="6">The sequence shown here is derived from an EMBL/GenBank/DDBJ whole genome shotgun (WGS) entry which is preliminary data.</text>
</comment>
<dbReference type="AlphaFoldDB" id="A0A0W8FQ79"/>
<keyword evidence="1" id="KW-0479">Metal-binding</keyword>
<evidence type="ECO:0000256" key="3">
    <source>
        <dbReference type="ARBA" id="ARBA00023004"/>
    </source>
</evidence>
<evidence type="ECO:0000313" key="6">
    <source>
        <dbReference type="EMBL" id="KUG22467.1"/>
    </source>
</evidence>
<dbReference type="EC" id="1.8.98.1" evidence="6"/>
<keyword evidence="2 6" id="KW-0560">Oxidoreductase</keyword>
<name>A0A0W8FQ79_9ZZZZ</name>
<dbReference type="GO" id="GO:0051912">
    <property type="term" value="F:CoB--CoM heterodisulfide reductase activity"/>
    <property type="evidence" value="ECO:0007669"/>
    <property type="project" value="UniProtKB-EC"/>
</dbReference>
<evidence type="ECO:0000259" key="5">
    <source>
        <dbReference type="Pfam" id="PF02662"/>
    </source>
</evidence>
<dbReference type="InterPro" id="IPR003813">
    <property type="entry name" value="MvhD/FlpD"/>
</dbReference>
<dbReference type="GO" id="GO:0051536">
    <property type="term" value="F:iron-sulfur cluster binding"/>
    <property type="evidence" value="ECO:0007669"/>
    <property type="project" value="UniProtKB-KW"/>
</dbReference>
<feature type="domain" description="F420-non-reducing hydrogenase iron-sulfur subunit D" evidence="5">
    <location>
        <begin position="7"/>
        <end position="129"/>
    </location>
</feature>
<proteinExistence type="predicted"/>
<dbReference type="GO" id="GO:0046872">
    <property type="term" value="F:metal ion binding"/>
    <property type="evidence" value="ECO:0007669"/>
    <property type="project" value="UniProtKB-KW"/>
</dbReference>
<accession>A0A0W8FQ79</accession>
<keyword evidence="3" id="KW-0408">Iron</keyword>
<dbReference type="EMBL" id="LNQE01000964">
    <property type="protein sequence ID" value="KUG22467.1"/>
    <property type="molecule type" value="Genomic_DNA"/>
</dbReference>
<evidence type="ECO:0000256" key="1">
    <source>
        <dbReference type="ARBA" id="ARBA00022723"/>
    </source>
</evidence>
<dbReference type="Pfam" id="PF02662">
    <property type="entry name" value="FlpD"/>
    <property type="match status" value="1"/>
</dbReference>
<keyword evidence="4" id="KW-0411">Iron-sulfur</keyword>
<organism evidence="6">
    <name type="scientific">hydrocarbon metagenome</name>
    <dbReference type="NCBI Taxonomy" id="938273"/>
    <lineage>
        <taxon>unclassified sequences</taxon>
        <taxon>metagenomes</taxon>
        <taxon>ecological metagenomes</taxon>
    </lineage>
</organism>
<protein>
    <submittedName>
        <fullName evidence="6">Cob--com heterodisulfide reductase subunit d</fullName>
        <ecNumber evidence="6">1.8.98.1</ecNumber>
    </submittedName>
</protein>
<sequence length="145" mass="16295">MEFEPKILGIACNWCTYTGADLAGTTRLHYPQNLRVVRVMCSSRINPSFIFRAFQLGADGVLVGGCHPGDCHYNTGNLYARRRLAVTRKILEFAGIEPGRFRVEWISASEGNKFAEVVTEFTEQVKNLGPQTKFKIESEPLPEKI</sequence>
<reference evidence="6" key="1">
    <citation type="journal article" date="2015" name="Proc. Natl. Acad. Sci. U.S.A.">
        <title>Networks of energetic and metabolic interactions define dynamics in microbial communities.</title>
        <authorList>
            <person name="Embree M."/>
            <person name="Liu J.K."/>
            <person name="Al-Bassam M.M."/>
            <person name="Zengler K."/>
        </authorList>
    </citation>
    <scope>NUCLEOTIDE SEQUENCE</scope>
</reference>
<evidence type="ECO:0000256" key="2">
    <source>
        <dbReference type="ARBA" id="ARBA00023002"/>
    </source>
</evidence>